<sequence length="270" mass="31932">MKKQKKECKMVYITPKALFLKNKFNESFNSYKKEWALLLGHLYGDGGFSCKRVYYCNTHANLLNEFENTFNFLFENFGLNLKRREFTLVCNSTYLLFYLKKININYILKEDKNSKINFIRALFNDEGSVSKDGIISIIMKNNNIIILLYTLLKDLGINRIKKYKIFNKKYQRQYHCFRLSKQENKKFLETIGFVHNHKLERANKYTNIIKGHYEPYTKIKLDGGGKSTFRVTIIDVRGKKPKEKGIIISSGKKYSLKEFADKLKQKIKEV</sequence>
<dbReference type="Pfam" id="PF14528">
    <property type="entry name" value="LAGLIDADG_3"/>
    <property type="match status" value="1"/>
</dbReference>
<dbReference type="AlphaFoldDB" id="A0A0F9IM05"/>
<dbReference type="GO" id="GO:0004519">
    <property type="term" value="F:endonuclease activity"/>
    <property type="evidence" value="ECO:0007669"/>
    <property type="project" value="InterPro"/>
</dbReference>
<feature type="domain" description="DOD-type homing endonuclease" evidence="1">
    <location>
        <begin position="38"/>
        <end position="157"/>
    </location>
</feature>
<evidence type="ECO:0000313" key="2">
    <source>
        <dbReference type="EMBL" id="KKM43588.1"/>
    </source>
</evidence>
<protein>
    <recommendedName>
        <fullName evidence="1">DOD-type homing endonuclease domain-containing protein</fullName>
    </recommendedName>
</protein>
<evidence type="ECO:0000259" key="1">
    <source>
        <dbReference type="PROSITE" id="PS50819"/>
    </source>
</evidence>
<dbReference type="InterPro" id="IPR004860">
    <property type="entry name" value="LAGLIDADG_dom"/>
</dbReference>
<gene>
    <name evidence="2" type="ORF">LCGC14_1562790</name>
</gene>
<dbReference type="EMBL" id="LAZR01012091">
    <property type="protein sequence ID" value="KKM43588.1"/>
    <property type="molecule type" value="Genomic_DNA"/>
</dbReference>
<dbReference type="Gene3D" id="3.10.28.10">
    <property type="entry name" value="Homing endonucleases"/>
    <property type="match status" value="1"/>
</dbReference>
<organism evidence="2">
    <name type="scientific">marine sediment metagenome</name>
    <dbReference type="NCBI Taxonomy" id="412755"/>
    <lineage>
        <taxon>unclassified sequences</taxon>
        <taxon>metagenomes</taxon>
        <taxon>ecological metagenomes</taxon>
    </lineage>
</organism>
<proteinExistence type="predicted"/>
<reference evidence="2" key="1">
    <citation type="journal article" date="2015" name="Nature">
        <title>Complex archaea that bridge the gap between prokaryotes and eukaryotes.</title>
        <authorList>
            <person name="Spang A."/>
            <person name="Saw J.H."/>
            <person name="Jorgensen S.L."/>
            <person name="Zaremba-Niedzwiedzka K."/>
            <person name="Martijn J."/>
            <person name="Lind A.E."/>
            <person name="van Eijk R."/>
            <person name="Schleper C."/>
            <person name="Guy L."/>
            <person name="Ettema T.J."/>
        </authorList>
    </citation>
    <scope>NUCLEOTIDE SEQUENCE</scope>
</reference>
<name>A0A0F9IM05_9ZZZZ</name>
<comment type="caution">
    <text evidence="2">The sequence shown here is derived from an EMBL/GenBank/DDBJ whole genome shotgun (WGS) entry which is preliminary data.</text>
</comment>
<dbReference type="InterPro" id="IPR004042">
    <property type="entry name" value="Intein_endonuc_central"/>
</dbReference>
<dbReference type="SUPFAM" id="SSF55608">
    <property type="entry name" value="Homing endonucleases"/>
    <property type="match status" value="1"/>
</dbReference>
<dbReference type="InterPro" id="IPR027434">
    <property type="entry name" value="Homing_endonucl"/>
</dbReference>
<dbReference type="PROSITE" id="PS50819">
    <property type="entry name" value="INTEIN_ENDONUCLEASE"/>
    <property type="match status" value="1"/>
</dbReference>
<accession>A0A0F9IM05</accession>